<evidence type="ECO:0000259" key="2">
    <source>
        <dbReference type="Pfam" id="PF05970"/>
    </source>
</evidence>
<dbReference type="AlphaFoldDB" id="A0A4Y2H222"/>
<feature type="domain" description="DNA helicase Pif1-like DEAD-box helicase" evidence="2">
    <location>
        <begin position="3"/>
        <end position="107"/>
    </location>
</feature>
<accession>A0A4Y2H222</accession>
<name>A0A4Y2H222_ARAVE</name>
<dbReference type="PANTHER" id="PTHR10492:SF57">
    <property type="entry name" value="ATP-DEPENDENT DNA HELICASE"/>
    <property type="match status" value="1"/>
</dbReference>
<dbReference type="GO" id="GO:0000723">
    <property type="term" value="P:telomere maintenance"/>
    <property type="evidence" value="ECO:0007669"/>
    <property type="project" value="InterPro"/>
</dbReference>
<keyword evidence="1" id="KW-0347">Helicase</keyword>
<dbReference type="GO" id="GO:0043139">
    <property type="term" value="F:5'-3' DNA helicase activity"/>
    <property type="evidence" value="ECO:0007669"/>
    <property type="project" value="UniProtKB-EC"/>
</dbReference>
<comment type="similarity">
    <text evidence="1">Belongs to the helicase family.</text>
</comment>
<comment type="catalytic activity">
    <reaction evidence="1">
        <text>ATP + H2O = ADP + phosphate + H(+)</text>
        <dbReference type="Rhea" id="RHEA:13065"/>
        <dbReference type="ChEBI" id="CHEBI:15377"/>
        <dbReference type="ChEBI" id="CHEBI:15378"/>
        <dbReference type="ChEBI" id="CHEBI:30616"/>
        <dbReference type="ChEBI" id="CHEBI:43474"/>
        <dbReference type="ChEBI" id="CHEBI:456216"/>
        <dbReference type="EC" id="5.6.2.3"/>
    </reaction>
</comment>
<keyword evidence="1" id="KW-0233">DNA recombination</keyword>
<keyword evidence="4" id="KW-1185">Reference proteome</keyword>
<sequence length="107" mass="11928">MDLAVASSGIASTLLDDGRTAHLALQLPLNLAESENLIHNISKRFLNAAVLRTSKLIVWDECTIPNDKYFKALDRTVCNLRNDNRIMRVVVILLLGLGDFRQTLPVI</sequence>
<dbReference type="InterPro" id="IPR010285">
    <property type="entry name" value="DNA_helicase_pif1-like_DEAD"/>
</dbReference>
<dbReference type="GO" id="GO:0016887">
    <property type="term" value="F:ATP hydrolysis activity"/>
    <property type="evidence" value="ECO:0007669"/>
    <property type="project" value="RHEA"/>
</dbReference>
<keyword evidence="1" id="KW-0378">Hydrolase</keyword>
<keyword evidence="1" id="KW-0067">ATP-binding</keyword>
<dbReference type="GO" id="GO:0006310">
    <property type="term" value="P:DNA recombination"/>
    <property type="evidence" value="ECO:0007669"/>
    <property type="project" value="UniProtKB-KW"/>
</dbReference>
<comment type="caution">
    <text evidence="3">The sequence shown here is derived from an EMBL/GenBank/DDBJ whole genome shotgun (WGS) entry which is preliminary data.</text>
</comment>
<dbReference type="OrthoDB" id="272985at2759"/>
<dbReference type="GO" id="GO:0006281">
    <property type="term" value="P:DNA repair"/>
    <property type="evidence" value="ECO:0007669"/>
    <property type="project" value="UniProtKB-KW"/>
</dbReference>
<dbReference type="Gene3D" id="3.40.50.300">
    <property type="entry name" value="P-loop containing nucleotide triphosphate hydrolases"/>
    <property type="match status" value="1"/>
</dbReference>
<comment type="cofactor">
    <cofactor evidence="1">
        <name>Mg(2+)</name>
        <dbReference type="ChEBI" id="CHEBI:18420"/>
    </cofactor>
</comment>
<evidence type="ECO:0000313" key="3">
    <source>
        <dbReference type="EMBL" id="GBM59733.1"/>
    </source>
</evidence>
<evidence type="ECO:0000313" key="4">
    <source>
        <dbReference type="Proteomes" id="UP000499080"/>
    </source>
</evidence>
<keyword evidence="1" id="KW-0234">DNA repair</keyword>
<gene>
    <name evidence="3" type="ORF">AVEN_40655_1</name>
</gene>
<keyword evidence="1" id="KW-0547">Nucleotide-binding</keyword>
<dbReference type="EC" id="5.6.2.3" evidence="1"/>
<proteinExistence type="inferred from homology"/>
<organism evidence="3 4">
    <name type="scientific">Araneus ventricosus</name>
    <name type="common">Orbweaver spider</name>
    <name type="synonym">Epeira ventricosa</name>
    <dbReference type="NCBI Taxonomy" id="182803"/>
    <lineage>
        <taxon>Eukaryota</taxon>
        <taxon>Metazoa</taxon>
        <taxon>Ecdysozoa</taxon>
        <taxon>Arthropoda</taxon>
        <taxon>Chelicerata</taxon>
        <taxon>Arachnida</taxon>
        <taxon>Araneae</taxon>
        <taxon>Araneomorphae</taxon>
        <taxon>Entelegynae</taxon>
        <taxon>Araneoidea</taxon>
        <taxon>Araneidae</taxon>
        <taxon>Araneus</taxon>
    </lineage>
</organism>
<keyword evidence="1" id="KW-0227">DNA damage</keyword>
<evidence type="ECO:0000256" key="1">
    <source>
        <dbReference type="RuleBase" id="RU363044"/>
    </source>
</evidence>
<dbReference type="Proteomes" id="UP000499080">
    <property type="component" value="Unassembled WGS sequence"/>
</dbReference>
<dbReference type="InterPro" id="IPR027417">
    <property type="entry name" value="P-loop_NTPase"/>
</dbReference>
<dbReference type="PANTHER" id="PTHR10492">
    <property type="match status" value="1"/>
</dbReference>
<dbReference type="Pfam" id="PF05970">
    <property type="entry name" value="PIF1"/>
    <property type="match status" value="1"/>
</dbReference>
<reference evidence="3 4" key="1">
    <citation type="journal article" date="2019" name="Sci. Rep.">
        <title>Orb-weaving spider Araneus ventricosus genome elucidates the spidroin gene catalogue.</title>
        <authorList>
            <person name="Kono N."/>
            <person name="Nakamura H."/>
            <person name="Ohtoshi R."/>
            <person name="Moran D.A.P."/>
            <person name="Shinohara A."/>
            <person name="Yoshida Y."/>
            <person name="Fujiwara M."/>
            <person name="Mori M."/>
            <person name="Tomita M."/>
            <person name="Arakawa K."/>
        </authorList>
    </citation>
    <scope>NUCLEOTIDE SEQUENCE [LARGE SCALE GENOMIC DNA]</scope>
</reference>
<dbReference type="GO" id="GO:0005524">
    <property type="term" value="F:ATP binding"/>
    <property type="evidence" value="ECO:0007669"/>
    <property type="project" value="UniProtKB-KW"/>
</dbReference>
<protein>
    <recommendedName>
        <fullName evidence="1">ATP-dependent DNA helicase</fullName>
        <ecNumber evidence="1">5.6.2.3</ecNumber>
    </recommendedName>
</protein>
<dbReference type="EMBL" id="BGPR01001696">
    <property type="protein sequence ID" value="GBM59733.1"/>
    <property type="molecule type" value="Genomic_DNA"/>
</dbReference>